<dbReference type="GO" id="GO:0016791">
    <property type="term" value="F:phosphatase activity"/>
    <property type="evidence" value="ECO:0007669"/>
    <property type="project" value="TreeGrafter"/>
</dbReference>
<dbReference type="InterPro" id="IPR036412">
    <property type="entry name" value="HAD-like_sf"/>
</dbReference>
<dbReference type="Gene3D" id="3.40.50.1000">
    <property type="entry name" value="HAD superfamily/HAD-like"/>
    <property type="match status" value="1"/>
</dbReference>
<dbReference type="InterPro" id="IPR023214">
    <property type="entry name" value="HAD_sf"/>
</dbReference>
<accession>A0A9D1HQG1</accession>
<name>A0A9D1HQG1_9FIRM</name>
<dbReference type="PROSITE" id="PS01229">
    <property type="entry name" value="COF_2"/>
    <property type="match status" value="1"/>
</dbReference>
<keyword evidence="1" id="KW-0378">Hydrolase</keyword>
<dbReference type="AlphaFoldDB" id="A0A9D1HQG1"/>
<dbReference type="GO" id="GO:0005829">
    <property type="term" value="C:cytosol"/>
    <property type="evidence" value="ECO:0007669"/>
    <property type="project" value="TreeGrafter"/>
</dbReference>
<dbReference type="PANTHER" id="PTHR10000:SF25">
    <property type="entry name" value="PHOSPHATASE YKRA-RELATED"/>
    <property type="match status" value="1"/>
</dbReference>
<dbReference type="SUPFAM" id="SSF56784">
    <property type="entry name" value="HAD-like"/>
    <property type="match status" value="1"/>
</dbReference>
<organism evidence="1 2">
    <name type="scientific">Candidatus Fimiplasma intestinipullorum</name>
    <dbReference type="NCBI Taxonomy" id="2840825"/>
    <lineage>
        <taxon>Bacteria</taxon>
        <taxon>Bacillati</taxon>
        <taxon>Bacillota</taxon>
        <taxon>Clostridia</taxon>
        <taxon>Eubacteriales</taxon>
        <taxon>Candidatus Fimiplasma</taxon>
    </lineage>
</organism>
<gene>
    <name evidence="1" type="ORF">IAD15_09685</name>
</gene>
<dbReference type="Gene3D" id="3.30.1240.10">
    <property type="match status" value="1"/>
</dbReference>
<proteinExistence type="predicted"/>
<evidence type="ECO:0000313" key="1">
    <source>
        <dbReference type="EMBL" id="HIU14326.1"/>
    </source>
</evidence>
<reference evidence="1" key="1">
    <citation type="submission" date="2020-10" db="EMBL/GenBank/DDBJ databases">
        <authorList>
            <person name="Gilroy R."/>
        </authorList>
    </citation>
    <scope>NUCLEOTIDE SEQUENCE</scope>
    <source>
        <strain evidence="1">CHK195-11698</strain>
    </source>
</reference>
<comment type="caution">
    <text evidence="1">The sequence shown here is derived from an EMBL/GenBank/DDBJ whole genome shotgun (WGS) entry which is preliminary data.</text>
</comment>
<reference evidence="1" key="2">
    <citation type="journal article" date="2021" name="PeerJ">
        <title>Extensive microbial diversity within the chicken gut microbiome revealed by metagenomics and culture.</title>
        <authorList>
            <person name="Gilroy R."/>
            <person name="Ravi A."/>
            <person name="Getino M."/>
            <person name="Pursley I."/>
            <person name="Horton D.L."/>
            <person name="Alikhan N.F."/>
            <person name="Baker D."/>
            <person name="Gharbi K."/>
            <person name="Hall N."/>
            <person name="Watson M."/>
            <person name="Adriaenssens E.M."/>
            <person name="Foster-Nyarko E."/>
            <person name="Jarju S."/>
            <person name="Secka A."/>
            <person name="Antonio M."/>
            <person name="Oren A."/>
            <person name="Chaudhuri R.R."/>
            <person name="La Ragione R."/>
            <person name="Hildebrand F."/>
            <person name="Pallen M.J."/>
        </authorList>
    </citation>
    <scope>NUCLEOTIDE SEQUENCE</scope>
    <source>
        <strain evidence="1">CHK195-11698</strain>
    </source>
</reference>
<dbReference type="InterPro" id="IPR006379">
    <property type="entry name" value="HAD-SF_hydro_IIB"/>
</dbReference>
<protein>
    <submittedName>
        <fullName evidence="1">HAD family hydrolase</fullName>
    </submittedName>
</protein>
<sequence length="264" mass="29433">MQKKYFFFDIDGTLTNDNPGGIILPSTLTTIRKLEENGHFVAIATGRSQSMAMEFANQIGIKNLVHDGGNGLTLNGKIVYIHPLDHDWALDIIHECLAKDIPFFVAIDNSYQRYARDHGMEKTDAHLSALFTIHVDPELDFDTLPEIHKIFIGLAEGEEDRLVSIHLNGGYMRYEPTQIVIEPGDKVKGIRDMMAYLQAPFEDVVVFGDGKNDISMIQAAPLSIAMGNAIDEVKQAASFVTKSCQEDGIAYACQHFGWIDGWEE</sequence>
<dbReference type="PANTHER" id="PTHR10000">
    <property type="entry name" value="PHOSPHOSERINE PHOSPHATASE"/>
    <property type="match status" value="1"/>
</dbReference>
<evidence type="ECO:0000313" key="2">
    <source>
        <dbReference type="Proteomes" id="UP000824175"/>
    </source>
</evidence>
<dbReference type="Proteomes" id="UP000824175">
    <property type="component" value="Unassembled WGS sequence"/>
</dbReference>
<dbReference type="EMBL" id="DVMJ01000082">
    <property type="protein sequence ID" value="HIU14326.1"/>
    <property type="molecule type" value="Genomic_DNA"/>
</dbReference>
<dbReference type="Pfam" id="PF08282">
    <property type="entry name" value="Hydrolase_3"/>
    <property type="match status" value="1"/>
</dbReference>
<dbReference type="GO" id="GO:0000287">
    <property type="term" value="F:magnesium ion binding"/>
    <property type="evidence" value="ECO:0007669"/>
    <property type="project" value="TreeGrafter"/>
</dbReference>
<dbReference type="NCBIfam" id="TIGR01484">
    <property type="entry name" value="HAD-SF-IIB"/>
    <property type="match status" value="1"/>
</dbReference>